<gene>
    <name evidence="3" type="ORF">OESDEN_24109</name>
</gene>
<dbReference type="GO" id="GO:0003678">
    <property type="term" value="F:DNA helicase activity"/>
    <property type="evidence" value="ECO:0007669"/>
    <property type="project" value="InterPro"/>
</dbReference>
<feature type="non-terminal residue" evidence="3">
    <location>
        <position position="54"/>
    </location>
</feature>
<dbReference type="AlphaFoldDB" id="A0A0B1RXA3"/>
<evidence type="ECO:0000313" key="4">
    <source>
        <dbReference type="Proteomes" id="UP000053660"/>
    </source>
</evidence>
<keyword evidence="1" id="KW-0547">Nucleotide-binding</keyword>
<evidence type="ECO:0000256" key="1">
    <source>
        <dbReference type="ARBA" id="ARBA00022741"/>
    </source>
</evidence>
<proteinExistence type="predicted"/>
<sequence>MVMDLVQDFMNLRGYNYEYVDGSIRAEERFAAINNFQKAVEKKGKGGRSLQKDD</sequence>
<dbReference type="PANTHER" id="PTHR47157:SF1">
    <property type="entry name" value="CHROMODOMAIN-HELICASE-DNA-BINDING PROTEIN 1-LIKE"/>
    <property type="match status" value="1"/>
</dbReference>
<keyword evidence="2" id="KW-0067">ATP-binding</keyword>
<organism evidence="3 4">
    <name type="scientific">Oesophagostomum dentatum</name>
    <name type="common">Nodular worm</name>
    <dbReference type="NCBI Taxonomy" id="61180"/>
    <lineage>
        <taxon>Eukaryota</taxon>
        <taxon>Metazoa</taxon>
        <taxon>Ecdysozoa</taxon>
        <taxon>Nematoda</taxon>
        <taxon>Chromadorea</taxon>
        <taxon>Rhabditida</taxon>
        <taxon>Rhabditina</taxon>
        <taxon>Rhabditomorpha</taxon>
        <taxon>Strongyloidea</taxon>
        <taxon>Strongylidae</taxon>
        <taxon>Oesophagostomum</taxon>
    </lineage>
</organism>
<dbReference type="OrthoDB" id="448448at2759"/>
<dbReference type="PANTHER" id="PTHR47157">
    <property type="entry name" value="CHROMODOMAIN-HELICASE-DNA-BINDING PROTEIN 1-LIKE"/>
    <property type="match status" value="1"/>
</dbReference>
<name>A0A0B1RXA3_OESDE</name>
<reference evidence="3 4" key="1">
    <citation type="submission" date="2014-03" db="EMBL/GenBank/DDBJ databases">
        <title>Draft genome of the hookworm Oesophagostomum dentatum.</title>
        <authorList>
            <person name="Mitreva M."/>
        </authorList>
    </citation>
    <scope>NUCLEOTIDE SEQUENCE [LARGE SCALE GENOMIC DNA]</scope>
    <source>
        <strain evidence="3 4">OD-Hann</strain>
    </source>
</reference>
<accession>A0A0B1RXA3</accession>
<keyword evidence="4" id="KW-1185">Reference proteome</keyword>
<dbReference type="Proteomes" id="UP000053660">
    <property type="component" value="Unassembled WGS sequence"/>
</dbReference>
<dbReference type="EMBL" id="KN611921">
    <property type="protein sequence ID" value="KHJ76271.1"/>
    <property type="molecule type" value="Genomic_DNA"/>
</dbReference>
<evidence type="ECO:0000313" key="3">
    <source>
        <dbReference type="EMBL" id="KHJ76271.1"/>
    </source>
</evidence>
<evidence type="ECO:0000256" key="2">
    <source>
        <dbReference type="ARBA" id="ARBA00022840"/>
    </source>
</evidence>
<protein>
    <submittedName>
        <fullName evidence="3">Uncharacterized protein</fullName>
    </submittedName>
</protein>
<dbReference type="GO" id="GO:0006338">
    <property type="term" value="P:chromatin remodeling"/>
    <property type="evidence" value="ECO:0007669"/>
    <property type="project" value="InterPro"/>
</dbReference>
<dbReference type="InterPro" id="IPR027417">
    <property type="entry name" value="P-loop_NTPase"/>
</dbReference>
<dbReference type="Gene3D" id="3.40.50.300">
    <property type="entry name" value="P-loop containing nucleotide triphosphate hydrolases"/>
    <property type="match status" value="1"/>
</dbReference>
<dbReference type="GO" id="GO:0005524">
    <property type="term" value="F:ATP binding"/>
    <property type="evidence" value="ECO:0007669"/>
    <property type="project" value="UniProtKB-KW"/>
</dbReference>
<dbReference type="InterPro" id="IPR031053">
    <property type="entry name" value="ALC1"/>
</dbReference>
<dbReference type="GO" id="GO:0006281">
    <property type="term" value="P:DNA repair"/>
    <property type="evidence" value="ECO:0007669"/>
    <property type="project" value="InterPro"/>
</dbReference>